<dbReference type="EMBL" id="JAVDPW010000023">
    <property type="protein sequence ID" value="MDR6294645.1"/>
    <property type="molecule type" value="Genomic_DNA"/>
</dbReference>
<keyword evidence="2" id="KW-1185">Reference proteome</keyword>
<feature type="non-terminal residue" evidence="1">
    <location>
        <position position="1"/>
    </location>
</feature>
<name>A0ABU1K489_9PROT</name>
<proteinExistence type="predicted"/>
<organism evidence="1 2">
    <name type="scientific">Inquilinus ginsengisoli</name>
    <dbReference type="NCBI Taxonomy" id="363840"/>
    <lineage>
        <taxon>Bacteria</taxon>
        <taxon>Pseudomonadati</taxon>
        <taxon>Pseudomonadota</taxon>
        <taxon>Alphaproteobacteria</taxon>
        <taxon>Rhodospirillales</taxon>
        <taxon>Rhodospirillaceae</taxon>
        <taxon>Inquilinus</taxon>
    </lineage>
</organism>
<gene>
    <name evidence="1" type="ORF">E9232_007201</name>
</gene>
<evidence type="ECO:0000313" key="2">
    <source>
        <dbReference type="Proteomes" id="UP001262410"/>
    </source>
</evidence>
<accession>A0ABU1K489</accession>
<dbReference type="Proteomes" id="UP001262410">
    <property type="component" value="Unassembled WGS sequence"/>
</dbReference>
<evidence type="ECO:0008006" key="3">
    <source>
        <dbReference type="Google" id="ProtNLM"/>
    </source>
</evidence>
<sequence length="29" mass="3314">KKKLVALTAVMRKLIIIANAKLRQQHQLS</sequence>
<evidence type="ECO:0000313" key="1">
    <source>
        <dbReference type="EMBL" id="MDR6294645.1"/>
    </source>
</evidence>
<comment type="caution">
    <text evidence="1">The sequence shown here is derived from an EMBL/GenBank/DDBJ whole genome shotgun (WGS) entry which is preliminary data.</text>
</comment>
<reference evidence="1 2" key="1">
    <citation type="submission" date="2023-07" db="EMBL/GenBank/DDBJ databases">
        <title>Sorghum-associated microbial communities from plants grown in Nebraska, USA.</title>
        <authorList>
            <person name="Schachtman D."/>
        </authorList>
    </citation>
    <scope>NUCLEOTIDE SEQUENCE [LARGE SCALE GENOMIC DNA]</scope>
    <source>
        <strain evidence="1 2">584</strain>
    </source>
</reference>
<protein>
    <recommendedName>
        <fullName evidence="3">IS110 family transposase</fullName>
    </recommendedName>
</protein>